<dbReference type="PANTHER" id="PTHR43792">
    <property type="entry name" value="GNAT FAMILY, PUTATIVE (AFU_ORTHOLOGUE AFUA_3G00765)-RELATED-RELATED"/>
    <property type="match status" value="1"/>
</dbReference>
<dbReference type="InterPro" id="IPR000182">
    <property type="entry name" value="GNAT_dom"/>
</dbReference>
<dbReference type="InterPro" id="IPR051531">
    <property type="entry name" value="N-acetyltransferase"/>
</dbReference>
<sequence>MTAPTLETKRLLLRHWKSEDLPLFAKMNSDSQVMEYFPQKLNSEESDQLAKRIEQELEEKEFGLWAVEVKNKIPFIGFVGLHIQNFEAHFTPCIEIGWRLAHPYWRKGYAYEAATKVLSYAFETLKLEEIVAFTLPSNTPSRKLMEKLGMTYDPKDDFENSKLPEGHPMRPHVLYRLKKC</sequence>
<dbReference type="eggNOG" id="COG1670">
    <property type="taxonomic scope" value="Bacteria"/>
</dbReference>
<dbReference type="EC" id="2.3.1.-" evidence="2"/>
<reference evidence="2 3" key="2">
    <citation type="journal article" date="2011" name="Mol. Biol. Evol.">
        <title>Unity in variety--the pan-genome of the Chlamydiae.</title>
        <authorList>
            <person name="Collingro A."/>
            <person name="Tischler P."/>
            <person name="Weinmaier T."/>
            <person name="Penz T."/>
            <person name="Heinz E."/>
            <person name="Brunham R.C."/>
            <person name="Read T.D."/>
            <person name="Bavoil P.M."/>
            <person name="Sachse K."/>
            <person name="Kahane S."/>
            <person name="Friedman M.G."/>
            <person name="Rattei T."/>
            <person name="Myers G.S."/>
            <person name="Horn M."/>
        </authorList>
    </citation>
    <scope>NUCLEOTIDE SEQUENCE [LARGE SCALE GENOMIC DNA]</scope>
    <source>
        <strain evidence="3">ATCC VR-1471 / Z</strain>
    </source>
</reference>
<dbReference type="OrthoDB" id="9798081at2"/>
<dbReference type="PANTHER" id="PTHR43792:SF1">
    <property type="entry name" value="N-ACETYLTRANSFERASE DOMAIN-CONTAINING PROTEIN"/>
    <property type="match status" value="1"/>
</dbReference>
<dbReference type="AlphaFoldDB" id="F8L3U7"/>
<dbReference type="GO" id="GO:0016747">
    <property type="term" value="F:acyltransferase activity, transferring groups other than amino-acyl groups"/>
    <property type="evidence" value="ECO:0007669"/>
    <property type="project" value="InterPro"/>
</dbReference>
<keyword evidence="2" id="KW-0012">Acyltransferase</keyword>
<dbReference type="PROSITE" id="PS51186">
    <property type="entry name" value="GNAT"/>
    <property type="match status" value="1"/>
</dbReference>
<protein>
    <submittedName>
        <fullName evidence="2">Uncharacterized N-acetyltransferase YnaD</fullName>
        <ecNumber evidence="2">2.3.1.-</ecNumber>
    </submittedName>
</protein>
<organism evidence="2 3">
    <name type="scientific">Simkania negevensis (strain ATCC VR-1471 / DSM 27360 / Z)</name>
    <dbReference type="NCBI Taxonomy" id="331113"/>
    <lineage>
        <taxon>Bacteria</taxon>
        <taxon>Pseudomonadati</taxon>
        <taxon>Chlamydiota</taxon>
        <taxon>Chlamydiia</taxon>
        <taxon>Parachlamydiales</taxon>
        <taxon>Simkaniaceae</taxon>
        <taxon>Simkania</taxon>
    </lineage>
</organism>
<keyword evidence="3" id="KW-1185">Reference proteome</keyword>
<dbReference type="HOGENOM" id="CLU_013985_3_1_0"/>
<dbReference type="SUPFAM" id="SSF55729">
    <property type="entry name" value="Acyl-CoA N-acyltransferases (Nat)"/>
    <property type="match status" value="1"/>
</dbReference>
<dbReference type="KEGG" id="sng:SNE_A20960"/>
<accession>F8L3U7</accession>
<dbReference type="RefSeq" id="WP_013944439.1">
    <property type="nucleotide sequence ID" value="NC_015713.1"/>
</dbReference>
<reference key="1">
    <citation type="journal article" date="2011" name="Mol. Biol. Evol.">
        <title>Unity in variety -- the pan-genome of the Chlamydiae.</title>
        <authorList>
            <person name="Collingro A."/>
            <person name="Tischler P."/>
            <person name="Weinmaier T."/>
            <person name="Penz T."/>
            <person name="Heinz E."/>
            <person name="Brunham R.C."/>
            <person name="Read T.D."/>
            <person name="Bavoil P.M."/>
            <person name="Sachse K."/>
            <person name="Kahane S."/>
            <person name="Friedman M.G."/>
            <person name="Rattei T."/>
            <person name="Myers G.S.A."/>
            <person name="Horn M."/>
        </authorList>
    </citation>
    <scope>NUCLEOTIDE SEQUENCE</scope>
    <source>
        <strain>Z</strain>
    </source>
</reference>
<dbReference type="Pfam" id="PF13302">
    <property type="entry name" value="Acetyltransf_3"/>
    <property type="match status" value="1"/>
</dbReference>
<dbReference type="InterPro" id="IPR016181">
    <property type="entry name" value="Acyl_CoA_acyltransferase"/>
</dbReference>
<name>F8L3U7_SIMNZ</name>
<gene>
    <name evidence="2" type="primary">ynaD</name>
    <name evidence="2" type="ordered locus">SNE_A20960</name>
</gene>
<feature type="domain" description="N-acetyltransferase" evidence="1">
    <location>
        <begin position="11"/>
        <end position="180"/>
    </location>
</feature>
<keyword evidence="2" id="KW-0808">Transferase</keyword>
<evidence type="ECO:0000313" key="2">
    <source>
        <dbReference type="EMBL" id="CCB89973.1"/>
    </source>
</evidence>
<proteinExistence type="predicted"/>
<dbReference type="Gene3D" id="3.40.630.30">
    <property type="match status" value="1"/>
</dbReference>
<evidence type="ECO:0000259" key="1">
    <source>
        <dbReference type="PROSITE" id="PS51186"/>
    </source>
</evidence>
<dbReference type="EMBL" id="FR872582">
    <property type="protein sequence ID" value="CCB89973.1"/>
    <property type="molecule type" value="Genomic_DNA"/>
</dbReference>
<evidence type="ECO:0000313" key="3">
    <source>
        <dbReference type="Proteomes" id="UP000000496"/>
    </source>
</evidence>
<dbReference type="Proteomes" id="UP000000496">
    <property type="component" value="Chromosome gsn.131"/>
</dbReference>
<dbReference type="STRING" id="331113.SNE_A20960"/>